<organism evidence="1 2">
    <name type="scientific">Fonsecaea multimorphosa CBS 102226</name>
    <dbReference type="NCBI Taxonomy" id="1442371"/>
    <lineage>
        <taxon>Eukaryota</taxon>
        <taxon>Fungi</taxon>
        <taxon>Dikarya</taxon>
        <taxon>Ascomycota</taxon>
        <taxon>Pezizomycotina</taxon>
        <taxon>Eurotiomycetes</taxon>
        <taxon>Chaetothyriomycetidae</taxon>
        <taxon>Chaetothyriales</taxon>
        <taxon>Herpotrichiellaceae</taxon>
        <taxon>Fonsecaea</taxon>
    </lineage>
</organism>
<dbReference type="AlphaFoldDB" id="A0A0D2J1T0"/>
<dbReference type="STRING" id="1442371.A0A0D2J1T0"/>
<dbReference type="GeneID" id="27705769"/>
<dbReference type="EMBL" id="KN848062">
    <property type="protein sequence ID" value="KIY03332.1"/>
    <property type="molecule type" value="Genomic_DNA"/>
</dbReference>
<name>A0A0D2J1T0_9EURO</name>
<dbReference type="OrthoDB" id="5244524at2759"/>
<dbReference type="Proteomes" id="UP000053411">
    <property type="component" value="Unassembled WGS sequence"/>
</dbReference>
<dbReference type="RefSeq" id="XP_016637454.1">
    <property type="nucleotide sequence ID" value="XM_016770544.1"/>
</dbReference>
<dbReference type="VEuPathDB" id="FungiDB:Z520_00023"/>
<evidence type="ECO:0000313" key="2">
    <source>
        <dbReference type="Proteomes" id="UP000053411"/>
    </source>
</evidence>
<protein>
    <submittedName>
        <fullName evidence="1">Uncharacterized protein</fullName>
    </submittedName>
</protein>
<sequence>MYRKASGGIGFSFNRFMTNAVPNFASDDPERDADLTLNEKDAFWTHQVSGAQTAQRSPMTLDAESALKAGITPHAKVSARIHKELVKNGVIDPSAPLGIDTTRITPKFAHQLAFVSVAVQRKVVGMLFSGRKKLFDGDCWGRDWGRSRRQWVSTESAKKRRRS</sequence>
<proteinExistence type="predicted"/>
<reference evidence="1 2" key="1">
    <citation type="submission" date="2015-01" db="EMBL/GenBank/DDBJ databases">
        <title>The Genome Sequence of Fonsecaea multimorphosa CBS 102226.</title>
        <authorList>
            <consortium name="The Broad Institute Genomics Platform"/>
            <person name="Cuomo C."/>
            <person name="de Hoog S."/>
            <person name="Gorbushina A."/>
            <person name="Stielow B."/>
            <person name="Teixiera M."/>
            <person name="Abouelleil A."/>
            <person name="Chapman S.B."/>
            <person name="Priest M."/>
            <person name="Young S.K."/>
            <person name="Wortman J."/>
            <person name="Nusbaum C."/>
            <person name="Birren B."/>
        </authorList>
    </citation>
    <scope>NUCLEOTIDE SEQUENCE [LARGE SCALE GENOMIC DNA]</scope>
    <source>
        <strain evidence="1 2">CBS 102226</strain>
    </source>
</reference>
<keyword evidence="2" id="KW-1185">Reference proteome</keyword>
<accession>A0A0D2J1T0</accession>
<gene>
    <name evidence="1" type="ORF">Z520_00023</name>
</gene>
<evidence type="ECO:0000313" key="1">
    <source>
        <dbReference type="EMBL" id="KIY03332.1"/>
    </source>
</evidence>